<evidence type="ECO:0008006" key="2">
    <source>
        <dbReference type="Google" id="ProtNLM"/>
    </source>
</evidence>
<organism evidence="1">
    <name type="scientific">Herbiconiux sp. A18JL235</name>
    <dbReference type="NCBI Taxonomy" id="3152363"/>
    <lineage>
        <taxon>Bacteria</taxon>
        <taxon>Bacillati</taxon>
        <taxon>Actinomycetota</taxon>
        <taxon>Actinomycetes</taxon>
        <taxon>Micrococcales</taxon>
        <taxon>Microbacteriaceae</taxon>
        <taxon>Herbiconiux</taxon>
    </lineage>
</organism>
<accession>A0AB39BCV6</accession>
<name>A0AB39BCV6_9MICO</name>
<dbReference type="AlphaFoldDB" id="A0AB39BCV6"/>
<proteinExistence type="predicted"/>
<dbReference type="EMBL" id="CP162511">
    <property type="protein sequence ID" value="XDI04154.1"/>
    <property type="molecule type" value="Genomic_DNA"/>
</dbReference>
<evidence type="ECO:0000313" key="1">
    <source>
        <dbReference type="EMBL" id="XDI04154.1"/>
    </source>
</evidence>
<reference evidence="1" key="1">
    <citation type="submission" date="2024-05" db="EMBL/GenBank/DDBJ databases">
        <title>Herbiconiux sp. A18JL235.</title>
        <authorList>
            <person name="Zhang G."/>
        </authorList>
    </citation>
    <scope>NUCLEOTIDE SEQUENCE</scope>
    <source>
        <strain evidence="1">A18JL235</strain>
    </source>
</reference>
<dbReference type="RefSeq" id="WP_368496565.1">
    <property type="nucleotide sequence ID" value="NZ_CP162511.1"/>
</dbReference>
<protein>
    <recommendedName>
        <fullName evidence="2">Secreted protein</fullName>
    </recommendedName>
</protein>
<gene>
    <name evidence="1" type="ORF">ABFY20_12440</name>
</gene>
<sequence>MAIAVAVAVAVDVDLVSATAEVAAAGVFEEEADARRCVMEGRSVVKVKKGNLVGQVYLYSVVLSLVLRRIRRAWEEWL</sequence>